<dbReference type="InterPro" id="IPR038478">
    <property type="entry name" value="Fimbrillin_EcpA_sf"/>
</dbReference>
<evidence type="ECO:0000256" key="1">
    <source>
        <dbReference type="ARBA" id="ARBA00004561"/>
    </source>
</evidence>
<evidence type="ECO:0000256" key="7">
    <source>
        <dbReference type="ARBA" id="ARBA00031192"/>
    </source>
</evidence>
<gene>
    <name evidence="9" type="ORF">HII27_12195</name>
</gene>
<comment type="similarity">
    <text evidence="2">Belongs to the EcpA/MatB fimbrillin family.</text>
</comment>
<keyword evidence="10" id="KW-1185">Reference proteome</keyword>
<comment type="subunit">
    <text evidence="6">Self-associates. Forms filaments. Interacts with EcpD.</text>
</comment>
<keyword evidence="4 8" id="KW-0732">Signal</keyword>
<organism evidence="9 10">
    <name type="scientific">Kluyvera sichuanensis</name>
    <dbReference type="NCBI Taxonomy" id="2725494"/>
    <lineage>
        <taxon>Bacteria</taxon>
        <taxon>Pseudomonadati</taxon>
        <taxon>Pseudomonadota</taxon>
        <taxon>Gammaproteobacteria</taxon>
        <taxon>Enterobacterales</taxon>
        <taxon>Enterobacteriaceae</taxon>
        <taxon>Kluyvera</taxon>
    </lineage>
</organism>
<comment type="subcellular location">
    <subcellularLocation>
        <location evidence="1">Fimbrium</location>
    </subcellularLocation>
</comment>
<evidence type="ECO:0000313" key="10">
    <source>
        <dbReference type="Proteomes" id="UP000607331"/>
    </source>
</evidence>
<evidence type="ECO:0000313" key="9">
    <source>
        <dbReference type="EMBL" id="MBC1186473.1"/>
    </source>
</evidence>
<reference evidence="9 10" key="1">
    <citation type="submission" date="2020-04" db="EMBL/GenBank/DDBJ databases">
        <title>The draft genome of Kluyvera sichuanensis strain SCKS090646.</title>
        <authorList>
            <person name="Wei L."/>
            <person name="Liu L."/>
            <person name="Feng Y."/>
            <person name="Zong Z."/>
        </authorList>
    </citation>
    <scope>NUCLEOTIDE SEQUENCE [LARGE SCALE GENOMIC DNA]</scope>
    <source>
        <strain evidence="9 10">090646</strain>
    </source>
</reference>
<proteinExistence type="inferred from homology"/>
<dbReference type="Pfam" id="PF16449">
    <property type="entry name" value="MatB"/>
    <property type="match status" value="1"/>
</dbReference>
<dbReference type="GeneID" id="98390792"/>
<protein>
    <recommendedName>
        <fullName evidence="3">Common pilus major fimbrillin subunit EcpA</fullName>
    </recommendedName>
    <alternativeName>
        <fullName evidence="7">MatB fimbrillin</fullName>
    </alternativeName>
</protein>
<dbReference type="InterPro" id="IPR016514">
    <property type="entry name" value="EcpA"/>
</dbReference>
<dbReference type="EMBL" id="JABBJF010000009">
    <property type="protein sequence ID" value="MBC1186473.1"/>
    <property type="molecule type" value="Genomic_DNA"/>
</dbReference>
<dbReference type="RefSeq" id="WP_185668129.1">
    <property type="nucleotide sequence ID" value="NZ_CP162271.1"/>
</dbReference>
<evidence type="ECO:0000256" key="2">
    <source>
        <dbReference type="ARBA" id="ARBA00007305"/>
    </source>
</evidence>
<feature type="signal peptide" evidence="8">
    <location>
        <begin position="1"/>
        <end position="21"/>
    </location>
</feature>
<evidence type="ECO:0000256" key="5">
    <source>
        <dbReference type="ARBA" id="ARBA00023263"/>
    </source>
</evidence>
<accession>A0ABR6RTY7</accession>
<dbReference type="Gene3D" id="2.60.40.3290">
    <property type="entry name" value="Fimbrial protein EcpA"/>
    <property type="match status" value="1"/>
</dbReference>
<keyword evidence="5" id="KW-0281">Fimbrium</keyword>
<sequence>MKKLTLVSCVAAALFCSSAMAADDVTASSTATWDASATKDTTSALVVTPLKSLSFQYAEGIKAFNSQNGAFDITIKGQSGATDFKLTSQIVTNTLSRATDTSTLAVGVQWNGQALSNATPVTLVDTANNVSSGLDALSVSSAYAGSDRTSTQGTFTFTIDSATSDGSTDAQFEDLADGYWSGDVKVQFNATWVTA</sequence>
<evidence type="ECO:0000256" key="3">
    <source>
        <dbReference type="ARBA" id="ARBA00014507"/>
    </source>
</evidence>
<comment type="caution">
    <text evidence="9">The sequence shown here is derived from an EMBL/GenBank/DDBJ whole genome shotgun (WGS) entry which is preliminary data.</text>
</comment>
<evidence type="ECO:0000256" key="4">
    <source>
        <dbReference type="ARBA" id="ARBA00022729"/>
    </source>
</evidence>
<feature type="chain" id="PRO_5047444901" description="Common pilus major fimbrillin subunit EcpA" evidence="8">
    <location>
        <begin position="22"/>
        <end position="195"/>
    </location>
</feature>
<dbReference type="Proteomes" id="UP000607331">
    <property type="component" value="Unassembled WGS sequence"/>
</dbReference>
<evidence type="ECO:0000256" key="6">
    <source>
        <dbReference type="ARBA" id="ARBA00026091"/>
    </source>
</evidence>
<name>A0ABR6RTY7_9ENTR</name>
<evidence type="ECO:0000256" key="8">
    <source>
        <dbReference type="SAM" id="SignalP"/>
    </source>
</evidence>